<keyword evidence="2" id="KW-1185">Reference proteome</keyword>
<protein>
    <submittedName>
        <fullName evidence="1">Uncharacterized protein</fullName>
    </submittedName>
</protein>
<comment type="caution">
    <text evidence="1">The sequence shown here is derived from an EMBL/GenBank/DDBJ whole genome shotgun (WGS) entry which is preliminary data.</text>
</comment>
<dbReference type="EMBL" id="MCOG01000177">
    <property type="protein sequence ID" value="ORY29840.1"/>
    <property type="molecule type" value="Genomic_DNA"/>
</dbReference>
<name>A0A1Y2B5L4_9FUNG</name>
<reference evidence="1 2" key="1">
    <citation type="submission" date="2016-08" db="EMBL/GenBank/DDBJ databases">
        <title>A Parts List for Fungal Cellulosomes Revealed by Comparative Genomics.</title>
        <authorList>
            <consortium name="DOE Joint Genome Institute"/>
            <person name="Haitjema C.H."/>
            <person name="Gilmore S.P."/>
            <person name="Henske J.K."/>
            <person name="Solomon K.V."/>
            <person name="De Groot R."/>
            <person name="Kuo A."/>
            <person name="Mondo S.J."/>
            <person name="Salamov A.A."/>
            <person name="Labutti K."/>
            <person name="Zhao Z."/>
            <person name="Chiniquy J."/>
            <person name="Barry K."/>
            <person name="Brewer H.M."/>
            <person name="Purvine S.O."/>
            <person name="Wright A.T."/>
            <person name="Boxma B."/>
            <person name="Van Alen T."/>
            <person name="Hackstein J.H."/>
            <person name="Baker S.E."/>
            <person name="Grigoriev I.V."/>
            <person name="O'Malley M.A."/>
        </authorList>
    </citation>
    <scope>NUCLEOTIDE SEQUENCE [LARGE SCALE GENOMIC DNA]</scope>
    <source>
        <strain evidence="1 2">G1</strain>
    </source>
</reference>
<sequence length="214" mass="25413">MRTRNNQEVVIEKNEVTRRGINFSYSESFSKTTELTIENYLGWKRKILYLLSINKLTRYIMKPVVNKLRNKDIKDDFSSYIKDELDETLVYNKGTSDIDIDNDITTKWIIMNSLEKLDHDVTNNAKVGVLNRSLPQELRWINVFQYNNEWSKCCSYVKNIIPEIIFSNLKERNLPGNNTSKVVFNLENNIIKRKNSKKDKRNFIKKRKNGRCNY</sequence>
<gene>
    <name evidence="1" type="ORF">LY90DRAFT_512769</name>
</gene>
<organism evidence="1 2">
    <name type="scientific">Neocallimastix californiae</name>
    <dbReference type="NCBI Taxonomy" id="1754190"/>
    <lineage>
        <taxon>Eukaryota</taxon>
        <taxon>Fungi</taxon>
        <taxon>Fungi incertae sedis</taxon>
        <taxon>Chytridiomycota</taxon>
        <taxon>Chytridiomycota incertae sedis</taxon>
        <taxon>Neocallimastigomycetes</taxon>
        <taxon>Neocallimastigales</taxon>
        <taxon>Neocallimastigaceae</taxon>
        <taxon>Neocallimastix</taxon>
    </lineage>
</organism>
<evidence type="ECO:0000313" key="1">
    <source>
        <dbReference type="EMBL" id="ORY29840.1"/>
    </source>
</evidence>
<dbReference type="AlphaFoldDB" id="A0A1Y2B5L4"/>
<dbReference type="Proteomes" id="UP000193920">
    <property type="component" value="Unassembled WGS sequence"/>
</dbReference>
<evidence type="ECO:0000313" key="2">
    <source>
        <dbReference type="Proteomes" id="UP000193920"/>
    </source>
</evidence>
<proteinExistence type="predicted"/>
<accession>A0A1Y2B5L4</accession>